<dbReference type="EMBL" id="AYRZ02000006">
    <property type="protein sequence ID" value="PHT78042.1"/>
    <property type="molecule type" value="Genomic_DNA"/>
</dbReference>
<sequence length="101" mass="11346">MVPSPCPWCHGEVVFLQWVHRRTSAKRTNPSLGCMVVWCQGARCMVCGALVPWRCIALVPWSHGALVPWCAVLWCHGAMATWCLDAMVPWCHDVVVPWCTV</sequence>
<dbReference type="PANTHER" id="PTHR34723:SF8">
    <property type="entry name" value="PROTEIN CBG17025"/>
    <property type="match status" value="1"/>
</dbReference>
<comment type="caution">
    <text evidence="1">The sequence shown here is derived from an EMBL/GenBank/DDBJ whole genome shotgun (WGS) entry which is preliminary data.</text>
</comment>
<evidence type="ECO:0000313" key="1">
    <source>
        <dbReference type="EMBL" id="PHT78042.1"/>
    </source>
</evidence>
<dbReference type="PANTHER" id="PTHR34723">
    <property type="entry name" value="PROTEIN CBG17025"/>
    <property type="match status" value="1"/>
</dbReference>
<dbReference type="Gramene" id="PHT78042">
    <property type="protein sequence ID" value="PHT78042"/>
    <property type="gene ID" value="T459_16094"/>
</dbReference>
<proteinExistence type="predicted"/>
<gene>
    <name evidence="1" type="ORF">T459_16094</name>
</gene>
<organism evidence="1 2">
    <name type="scientific">Capsicum annuum</name>
    <name type="common">Capsicum pepper</name>
    <dbReference type="NCBI Taxonomy" id="4072"/>
    <lineage>
        <taxon>Eukaryota</taxon>
        <taxon>Viridiplantae</taxon>
        <taxon>Streptophyta</taxon>
        <taxon>Embryophyta</taxon>
        <taxon>Tracheophyta</taxon>
        <taxon>Spermatophyta</taxon>
        <taxon>Magnoliopsida</taxon>
        <taxon>eudicotyledons</taxon>
        <taxon>Gunneridae</taxon>
        <taxon>Pentapetalae</taxon>
        <taxon>asterids</taxon>
        <taxon>lamiids</taxon>
        <taxon>Solanales</taxon>
        <taxon>Solanaceae</taxon>
        <taxon>Solanoideae</taxon>
        <taxon>Capsiceae</taxon>
        <taxon>Capsicum</taxon>
    </lineage>
</organism>
<accession>A0A2G2Z7R6</accession>
<name>A0A2G2Z7R6_CAPAN</name>
<protein>
    <submittedName>
        <fullName evidence="1">Uncharacterized protein</fullName>
    </submittedName>
</protein>
<dbReference type="Proteomes" id="UP000222542">
    <property type="component" value="Unassembled WGS sequence"/>
</dbReference>
<keyword evidence="2" id="KW-1185">Reference proteome</keyword>
<reference evidence="1 2" key="2">
    <citation type="journal article" date="2017" name="Genome Biol.">
        <title>New reference genome sequences of hot pepper reveal the massive evolution of plant disease-resistance genes by retroduplication.</title>
        <authorList>
            <person name="Kim S."/>
            <person name="Park J."/>
            <person name="Yeom S.I."/>
            <person name="Kim Y.M."/>
            <person name="Seo E."/>
            <person name="Kim K.T."/>
            <person name="Kim M.S."/>
            <person name="Lee J.M."/>
            <person name="Cheong K."/>
            <person name="Shin H.S."/>
            <person name="Kim S.B."/>
            <person name="Han K."/>
            <person name="Lee J."/>
            <person name="Park M."/>
            <person name="Lee H.A."/>
            <person name="Lee H.Y."/>
            <person name="Lee Y."/>
            <person name="Oh S."/>
            <person name="Lee J.H."/>
            <person name="Choi E."/>
            <person name="Choi E."/>
            <person name="Lee S.E."/>
            <person name="Jeon J."/>
            <person name="Kim H."/>
            <person name="Choi G."/>
            <person name="Song H."/>
            <person name="Lee J."/>
            <person name="Lee S.C."/>
            <person name="Kwon J.K."/>
            <person name="Lee H.Y."/>
            <person name="Koo N."/>
            <person name="Hong Y."/>
            <person name="Kim R.W."/>
            <person name="Kang W.H."/>
            <person name="Huh J.H."/>
            <person name="Kang B.C."/>
            <person name="Yang T.J."/>
            <person name="Lee Y.H."/>
            <person name="Bennetzen J.L."/>
            <person name="Choi D."/>
        </authorList>
    </citation>
    <scope>NUCLEOTIDE SEQUENCE [LARGE SCALE GENOMIC DNA]</scope>
    <source>
        <strain evidence="2">cv. CM334</strain>
    </source>
</reference>
<dbReference type="AlphaFoldDB" id="A0A2G2Z7R6"/>
<reference evidence="1 2" key="1">
    <citation type="journal article" date="2014" name="Nat. Genet.">
        <title>Genome sequence of the hot pepper provides insights into the evolution of pungency in Capsicum species.</title>
        <authorList>
            <person name="Kim S."/>
            <person name="Park M."/>
            <person name="Yeom S.I."/>
            <person name="Kim Y.M."/>
            <person name="Lee J.M."/>
            <person name="Lee H.A."/>
            <person name="Seo E."/>
            <person name="Choi J."/>
            <person name="Cheong K."/>
            <person name="Kim K.T."/>
            <person name="Jung K."/>
            <person name="Lee G.W."/>
            <person name="Oh S.K."/>
            <person name="Bae C."/>
            <person name="Kim S.B."/>
            <person name="Lee H.Y."/>
            <person name="Kim S.Y."/>
            <person name="Kim M.S."/>
            <person name="Kang B.C."/>
            <person name="Jo Y.D."/>
            <person name="Yang H.B."/>
            <person name="Jeong H.J."/>
            <person name="Kang W.H."/>
            <person name="Kwon J.K."/>
            <person name="Shin C."/>
            <person name="Lim J.Y."/>
            <person name="Park J.H."/>
            <person name="Huh J.H."/>
            <person name="Kim J.S."/>
            <person name="Kim B.D."/>
            <person name="Cohen O."/>
            <person name="Paran I."/>
            <person name="Suh M.C."/>
            <person name="Lee S.B."/>
            <person name="Kim Y.K."/>
            <person name="Shin Y."/>
            <person name="Noh S.J."/>
            <person name="Park J."/>
            <person name="Seo Y.S."/>
            <person name="Kwon S.Y."/>
            <person name="Kim H.A."/>
            <person name="Park J.M."/>
            <person name="Kim H.J."/>
            <person name="Choi S.B."/>
            <person name="Bosland P.W."/>
            <person name="Reeves G."/>
            <person name="Jo S.H."/>
            <person name="Lee B.W."/>
            <person name="Cho H.T."/>
            <person name="Choi H.S."/>
            <person name="Lee M.S."/>
            <person name="Yu Y."/>
            <person name="Do Choi Y."/>
            <person name="Park B.S."/>
            <person name="van Deynze A."/>
            <person name="Ashrafi H."/>
            <person name="Hill T."/>
            <person name="Kim W.T."/>
            <person name="Pai H.S."/>
            <person name="Ahn H.K."/>
            <person name="Yeam I."/>
            <person name="Giovannoni J.J."/>
            <person name="Rose J.K."/>
            <person name="Sorensen I."/>
            <person name="Lee S.J."/>
            <person name="Kim R.W."/>
            <person name="Choi I.Y."/>
            <person name="Choi B.S."/>
            <person name="Lim J.S."/>
            <person name="Lee Y.H."/>
            <person name="Choi D."/>
        </authorList>
    </citation>
    <scope>NUCLEOTIDE SEQUENCE [LARGE SCALE GENOMIC DNA]</scope>
    <source>
        <strain evidence="2">cv. CM334</strain>
    </source>
</reference>
<evidence type="ECO:0000313" key="2">
    <source>
        <dbReference type="Proteomes" id="UP000222542"/>
    </source>
</evidence>